<sequence length="392" mass="42690">MKIKTVTPVFADRFLYAVIETDDGLTGYGECGAWGQLEPAATAIEKCGDYLVGKDAGAIEHHWNVLTRWSYFRGAALYGAVSAIDVALWDIKGKAFGVPVHVLLGGPTRRRARVYAHVKAKSREEMIARCLELKDLGFTAIGHLNPFLDEDRSIAYDRAHARKIGDAVAVVRDLREALGPEVDLCIEIHRRLTPAEAIVFGNEIAPYRPMFYEDPMAPTAPDSMARIAEKVTVPIATGERLFSPYEFQTHIARKALAYARVSVCLCGGITGARKVAALAEAHDIQVIPHNPLSPISLAACLQLDAAIPNFAIQEYPTVGLGFSDPAAADRPDHQLRGFELVDAVPPVQDGFIDVPTRPGIGINLVGDIEKVAPKIARPISMRAHRDGFVVDQ</sequence>
<reference evidence="3" key="1">
    <citation type="submission" date="2020-03" db="EMBL/GenBank/DDBJ databases">
        <title>Genome of Pelagibius litoralis DSM 21314T.</title>
        <authorList>
            <person name="Wang G."/>
        </authorList>
    </citation>
    <scope>NUCLEOTIDE SEQUENCE</scope>
    <source>
        <strain evidence="3">DSM 21314</strain>
    </source>
</reference>
<dbReference type="InterPro" id="IPR029065">
    <property type="entry name" value="Enolase_C-like"/>
</dbReference>
<dbReference type="RefSeq" id="WP_167229122.1">
    <property type="nucleotide sequence ID" value="NZ_JAAQPH010000022.1"/>
</dbReference>
<dbReference type="GO" id="GO:0009063">
    <property type="term" value="P:amino acid catabolic process"/>
    <property type="evidence" value="ECO:0007669"/>
    <property type="project" value="InterPro"/>
</dbReference>
<dbReference type="GO" id="GO:0000287">
    <property type="term" value="F:magnesium ion binding"/>
    <property type="evidence" value="ECO:0007669"/>
    <property type="project" value="UniProtKB-ARBA"/>
</dbReference>
<dbReference type="SFLD" id="SFLDS00001">
    <property type="entry name" value="Enolase"/>
    <property type="match status" value="1"/>
</dbReference>
<dbReference type="InterPro" id="IPR029017">
    <property type="entry name" value="Enolase-like_N"/>
</dbReference>
<dbReference type="Proteomes" id="UP000761264">
    <property type="component" value="Unassembled WGS sequence"/>
</dbReference>
<feature type="domain" description="Mandelate racemase/muconate lactonizing enzyme C-terminal" evidence="2">
    <location>
        <begin position="123"/>
        <end position="234"/>
    </location>
</feature>
<dbReference type="SUPFAM" id="SSF51604">
    <property type="entry name" value="Enolase C-terminal domain-like"/>
    <property type="match status" value="1"/>
</dbReference>
<protein>
    <submittedName>
        <fullName evidence="3">Mandelate racemase/muconate lactonizing enzyme family protein</fullName>
    </submittedName>
</protein>
<dbReference type="PANTHER" id="PTHR48080">
    <property type="entry name" value="D-GALACTONATE DEHYDRATASE-RELATED"/>
    <property type="match status" value="1"/>
</dbReference>
<dbReference type="Gene3D" id="3.30.390.10">
    <property type="entry name" value="Enolase-like, N-terminal domain"/>
    <property type="match status" value="1"/>
</dbReference>
<dbReference type="CDD" id="cd03316">
    <property type="entry name" value="MR_like"/>
    <property type="match status" value="1"/>
</dbReference>
<evidence type="ECO:0000256" key="1">
    <source>
        <dbReference type="ARBA" id="ARBA00023239"/>
    </source>
</evidence>
<dbReference type="AlphaFoldDB" id="A0A967F1S0"/>
<name>A0A967F1S0_9PROT</name>
<dbReference type="GO" id="GO:0016829">
    <property type="term" value="F:lyase activity"/>
    <property type="evidence" value="ECO:0007669"/>
    <property type="project" value="UniProtKB-KW"/>
</dbReference>
<dbReference type="PANTHER" id="PTHR48080:SF2">
    <property type="entry name" value="D-GALACTONATE DEHYDRATASE"/>
    <property type="match status" value="1"/>
</dbReference>
<keyword evidence="4" id="KW-1185">Reference proteome</keyword>
<dbReference type="InterPro" id="IPR034593">
    <property type="entry name" value="DgoD-like"/>
</dbReference>
<dbReference type="Pfam" id="PF02746">
    <property type="entry name" value="MR_MLE_N"/>
    <property type="match status" value="1"/>
</dbReference>
<comment type="caution">
    <text evidence="3">The sequence shown here is derived from an EMBL/GenBank/DDBJ whole genome shotgun (WGS) entry which is preliminary data.</text>
</comment>
<evidence type="ECO:0000259" key="2">
    <source>
        <dbReference type="SMART" id="SM00922"/>
    </source>
</evidence>
<dbReference type="SUPFAM" id="SSF54826">
    <property type="entry name" value="Enolase N-terminal domain-like"/>
    <property type="match status" value="1"/>
</dbReference>
<dbReference type="SMART" id="SM00922">
    <property type="entry name" value="MR_MLE"/>
    <property type="match status" value="1"/>
</dbReference>
<evidence type="ECO:0000313" key="3">
    <source>
        <dbReference type="EMBL" id="NIA71467.1"/>
    </source>
</evidence>
<organism evidence="3 4">
    <name type="scientific">Pelagibius litoralis</name>
    <dbReference type="NCBI Taxonomy" id="374515"/>
    <lineage>
        <taxon>Bacteria</taxon>
        <taxon>Pseudomonadati</taxon>
        <taxon>Pseudomonadota</taxon>
        <taxon>Alphaproteobacteria</taxon>
        <taxon>Rhodospirillales</taxon>
        <taxon>Rhodovibrionaceae</taxon>
        <taxon>Pelagibius</taxon>
    </lineage>
</organism>
<dbReference type="InterPro" id="IPR018110">
    <property type="entry name" value="Mandel_Rmase/mucon_lact_enz_CS"/>
</dbReference>
<accession>A0A967F1S0</accession>
<dbReference type="EMBL" id="JAAQPH010000022">
    <property type="protein sequence ID" value="NIA71467.1"/>
    <property type="molecule type" value="Genomic_DNA"/>
</dbReference>
<dbReference type="Pfam" id="PF13378">
    <property type="entry name" value="MR_MLE_C"/>
    <property type="match status" value="1"/>
</dbReference>
<dbReference type="InterPro" id="IPR013342">
    <property type="entry name" value="Mandelate_racemase_C"/>
</dbReference>
<dbReference type="InterPro" id="IPR013341">
    <property type="entry name" value="Mandelate_racemase_N_dom"/>
</dbReference>
<keyword evidence="1" id="KW-0456">Lyase</keyword>
<proteinExistence type="predicted"/>
<evidence type="ECO:0000313" key="4">
    <source>
        <dbReference type="Proteomes" id="UP000761264"/>
    </source>
</evidence>
<dbReference type="PROSITE" id="PS00908">
    <property type="entry name" value="MR_MLE_1"/>
    <property type="match status" value="1"/>
</dbReference>
<dbReference type="InterPro" id="IPR036849">
    <property type="entry name" value="Enolase-like_C_sf"/>
</dbReference>
<gene>
    <name evidence="3" type="ORF">HBA54_23015</name>
</gene>
<dbReference type="Gene3D" id="3.20.20.120">
    <property type="entry name" value="Enolase-like C-terminal domain"/>
    <property type="match status" value="1"/>
</dbReference>